<organism evidence="1">
    <name type="scientific">marine metagenome</name>
    <dbReference type="NCBI Taxonomy" id="408172"/>
    <lineage>
        <taxon>unclassified sequences</taxon>
        <taxon>metagenomes</taxon>
        <taxon>ecological metagenomes</taxon>
    </lineage>
</organism>
<name>A0A381WPR5_9ZZZZ</name>
<gene>
    <name evidence="1" type="ORF">METZ01_LOCUS107339</name>
</gene>
<accession>A0A381WPR5</accession>
<dbReference type="AlphaFoldDB" id="A0A381WPR5"/>
<reference evidence="1" key="1">
    <citation type="submission" date="2018-05" db="EMBL/GenBank/DDBJ databases">
        <authorList>
            <person name="Lanie J.A."/>
            <person name="Ng W.-L."/>
            <person name="Kazmierczak K.M."/>
            <person name="Andrzejewski T.M."/>
            <person name="Davidsen T.M."/>
            <person name="Wayne K.J."/>
            <person name="Tettelin H."/>
            <person name="Glass J.I."/>
            <person name="Rusch D."/>
            <person name="Podicherti R."/>
            <person name="Tsui H.-C.T."/>
            <person name="Winkler M.E."/>
        </authorList>
    </citation>
    <scope>NUCLEOTIDE SEQUENCE</scope>
</reference>
<dbReference type="EMBL" id="UINC01012480">
    <property type="protein sequence ID" value="SVA54485.1"/>
    <property type="molecule type" value="Genomic_DNA"/>
</dbReference>
<sequence length="27" mass="3181">MIKITEPIMKVEADLIERTCQSKNFLE</sequence>
<evidence type="ECO:0000313" key="1">
    <source>
        <dbReference type="EMBL" id="SVA54485.1"/>
    </source>
</evidence>
<protein>
    <submittedName>
        <fullName evidence="1">Uncharacterized protein</fullName>
    </submittedName>
</protein>
<proteinExistence type="predicted"/>